<evidence type="ECO:0000313" key="13">
    <source>
        <dbReference type="EMBL" id="QJR29896.1"/>
    </source>
</evidence>
<dbReference type="SUPFAM" id="SSF52540">
    <property type="entry name" value="P-loop containing nucleoside triphosphate hydrolases"/>
    <property type="match status" value="1"/>
</dbReference>
<feature type="domain" description="ABC transporter" evidence="11">
    <location>
        <begin position="368"/>
        <end position="603"/>
    </location>
</feature>
<dbReference type="InterPro" id="IPR011527">
    <property type="entry name" value="ABC1_TM_dom"/>
</dbReference>
<reference evidence="13 14" key="1">
    <citation type="submission" date="2020-05" db="EMBL/GenBank/DDBJ databases">
        <title>Compete genome of Limnobacter sp. SAORIC-580.</title>
        <authorList>
            <person name="Song J."/>
            <person name="Cho J.-C."/>
        </authorList>
    </citation>
    <scope>NUCLEOTIDE SEQUENCE [LARGE SCALE GENOMIC DNA]</scope>
    <source>
        <strain evidence="13 14">SAORIC-580</strain>
    </source>
</reference>
<keyword evidence="5" id="KW-0547">Nucleotide-binding</keyword>
<keyword evidence="14" id="KW-1185">Reference proteome</keyword>
<feature type="transmembrane region" description="Helical" evidence="10">
    <location>
        <begin position="163"/>
        <end position="187"/>
    </location>
</feature>
<keyword evidence="8 10" id="KW-0472">Membrane</keyword>
<keyword evidence="4 10" id="KW-0812">Transmembrane</keyword>
<evidence type="ECO:0000256" key="6">
    <source>
        <dbReference type="ARBA" id="ARBA00022840"/>
    </source>
</evidence>
<dbReference type="Gene3D" id="1.20.1560.10">
    <property type="entry name" value="ABC transporter type 1, transmembrane domain"/>
    <property type="match status" value="1"/>
</dbReference>
<keyword evidence="7 10" id="KW-1133">Transmembrane helix</keyword>
<feature type="transmembrane region" description="Helical" evidence="10">
    <location>
        <begin position="57"/>
        <end position="79"/>
    </location>
</feature>
<dbReference type="RefSeq" id="WP_171099586.1">
    <property type="nucleotide sequence ID" value="NZ_CP053084.1"/>
</dbReference>
<evidence type="ECO:0000256" key="8">
    <source>
        <dbReference type="ARBA" id="ARBA00023136"/>
    </source>
</evidence>
<dbReference type="Gene3D" id="3.40.50.300">
    <property type="entry name" value="P-loop containing nucleotide triphosphate hydrolases"/>
    <property type="match status" value="1"/>
</dbReference>
<evidence type="ECO:0000256" key="9">
    <source>
        <dbReference type="SAM" id="MobiDB-lite"/>
    </source>
</evidence>
<keyword evidence="6" id="KW-0067">ATP-binding</keyword>
<dbReference type="PANTHER" id="PTHR24221">
    <property type="entry name" value="ATP-BINDING CASSETTE SUB-FAMILY B"/>
    <property type="match status" value="1"/>
</dbReference>
<evidence type="ECO:0000256" key="4">
    <source>
        <dbReference type="ARBA" id="ARBA00022692"/>
    </source>
</evidence>
<dbReference type="EMBL" id="CP053084">
    <property type="protein sequence ID" value="QJR29896.1"/>
    <property type="molecule type" value="Genomic_DNA"/>
</dbReference>
<keyword evidence="2" id="KW-1003">Cell membrane</keyword>
<feature type="transmembrane region" description="Helical" evidence="10">
    <location>
        <begin position="280"/>
        <end position="301"/>
    </location>
</feature>
<keyword evidence="3" id="KW-0997">Cell inner membrane</keyword>
<name>A0ABX6N698_9BURK</name>
<protein>
    <submittedName>
        <fullName evidence="13">Peptidase domain-containing ABC transporter</fullName>
    </submittedName>
</protein>
<gene>
    <name evidence="13" type="ORF">HKT17_09315</name>
</gene>
<evidence type="ECO:0000256" key="10">
    <source>
        <dbReference type="SAM" id="Phobius"/>
    </source>
</evidence>
<dbReference type="InterPro" id="IPR039421">
    <property type="entry name" value="Type_1_exporter"/>
</dbReference>
<evidence type="ECO:0000256" key="3">
    <source>
        <dbReference type="ARBA" id="ARBA00022519"/>
    </source>
</evidence>
<evidence type="ECO:0000256" key="5">
    <source>
        <dbReference type="ARBA" id="ARBA00022741"/>
    </source>
</evidence>
<dbReference type="InterPro" id="IPR003593">
    <property type="entry name" value="AAA+_ATPase"/>
</dbReference>
<dbReference type="Proteomes" id="UP000501130">
    <property type="component" value="Chromosome"/>
</dbReference>
<proteinExistence type="predicted"/>
<evidence type="ECO:0000313" key="14">
    <source>
        <dbReference type="Proteomes" id="UP000501130"/>
    </source>
</evidence>
<dbReference type="SUPFAM" id="SSF90123">
    <property type="entry name" value="ABC transporter transmembrane region"/>
    <property type="match status" value="1"/>
</dbReference>
<dbReference type="PANTHER" id="PTHR24221:SF248">
    <property type="entry name" value="ABC TRANSPORTER TRANSMEMBRANE REGION"/>
    <property type="match status" value="1"/>
</dbReference>
<evidence type="ECO:0000256" key="2">
    <source>
        <dbReference type="ARBA" id="ARBA00022475"/>
    </source>
</evidence>
<evidence type="ECO:0000256" key="1">
    <source>
        <dbReference type="ARBA" id="ARBA00004651"/>
    </source>
</evidence>
<comment type="subcellular location">
    <subcellularLocation>
        <location evidence="1">Cell membrane</location>
        <topology evidence="1">Multi-pass membrane protein</topology>
    </subcellularLocation>
</comment>
<dbReference type="InterPro" id="IPR027417">
    <property type="entry name" value="P-loop_NTPase"/>
</dbReference>
<feature type="region of interest" description="Disordered" evidence="9">
    <location>
        <begin position="605"/>
        <end position="642"/>
    </location>
</feature>
<feature type="transmembrane region" description="Helical" evidence="10">
    <location>
        <begin position="91"/>
        <end position="108"/>
    </location>
</feature>
<feature type="transmembrane region" description="Helical" evidence="10">
    <location>
        <begin position="193"/>
        <end position="210"/>
    </location>
</feature>
<dbReference type="InterPro" id="IPR036640">
    <property type="entry name" value="ABC1_TM_sf"/>
</dbReference>
<evidence type="ECO:0000256" key="7">
    <source>
        <dbReference type="ARBA" id="ARBA00022989"/>
    </source>
</evidence>
<evidence type="ECO:0000259" key="11">
    <source>
        <dbReference type="PROSITE" id="PS50893"/>
    </source>
</evidence>
<feature type="domain" description="ABC transmembrane type-1" evidence="12">
    <location>
        <begin position="57"/>
        <end position="336"/>
    </location>
</feature>
<dbReference type="InterPro" id="IPR003439">
    <property type="entry name" value="ABC_transporter-like_ATP-bd"/>
</dbReference>
<dbReference type="SMART" id="SM00382">
    <property type="entry name" value="AAA"/>
    <property type="match status" value="1"/>
</dbReference>
<accession>A0ABX6N698</accession>
<sequence length="642" mass="69586">MSVKYLFKERLEALWNFGLKPEKSGDAAADGNNAVDASNSKTVEGVIRSALPLLKRAALLSIFVNLVALFPAVFSLQVYDRVIYRSGLNTLTALLIGMGILLAADLILRSFRARVLRVAAVKIDGQIASKLMNKILSIPLRQLEARSTAAWYSLFKDVDTVRVVWSGAVAMTILDLPFAILAIGLIATIAMPVLPVVLIGLVCLAALSWYSSGEFRKRRVEEFSRARRRDEVLAEVCRGREAIKSLVQDDSAKRAWVSSYNSWVQESFQKNGEMEDQRELSVSIMLCVNVAITAVGAYAVINQWMTVGGLIASNMLAAKAIGPLAALTGHWRSIAHSREATDRLNKVFAADEEKQHTGLNLPMPSGALRLENVSYQHVGAQKEVVKSVSAQIGPRGIYGLAGDNGAGKSTLLKLLRGLYEPQSGRVLLDEYDLSQFSRQELAKWIGFLPQTSQLFEGTIVENLRRSNPDASDEQILLAAKRSGAHEFIAKMPDGYMTQVGEGGNRLSGGQRRRVAITQAFLSDAPVLLLDEPTNDLDFAAETHLMAVFKSLATVKTIIMVTHSVRLMSICDKIIYLDKASKLHVGATPEMLKLLYGISVPKPVPAAPKAASQVTSEAAKQTLGANGAEGQANTDAGGKAAQA</sequence>
<dbReference type="PROSITE" id="PS50893">
    <property type="entry name" value="ABC_TRANSPORTER_2"/>
    <property type="match status" value="1"/>
</dbReference>
<dbReference type="PROSITE" id="PS50929">
    <property type="entry name" value="ABC_TM1F"/>
    <property type="match status" value="1"/>
</dbReference>
<evidence type="ECO:0000259" key="12">
    <source>
        <dbReference type="PROSITE" id="PS50929"/>
    </source>
</evidence>
<organism evidence="13 14">
    <name type="scientific">Limnobacter profundi</name>
    <dbReference type="NCBI Taxonomy" id="2732163"/>
    <lineage>
        <taxon>Bacteria</taxon>
        <taxon>Pseudomonadati</taxon>
        <taxon>Pseudomonadota</taxon>
        <taxon>Betaproteobacteria</taxon>
        <taxon>Burkholderiales</taxon>
        <taxon>Burkholderiaceae</taxon>
        <taxon>Limnobacter</taxon>
    </lineage>
</organism>
<dbReference type="Pfam" id="PF00005">
    <property type="entry name" value="ABC_tran"/>
    <property type="match status" value="1"/>
</dbReference>
<dbReference type="Pfam" id="PF00664">
    <property type="entry name" value="ABC_membrane"/>
    <property type="match status" value="1"/>
</dbReference>